<keyword evidence="2" id="KW-1185">Reference proteome</keyword>
<accession>A0A1E5NZ32</accession>
<proteinExistence type="predicted"/>
<reference evidence="1 2" key="1">
    <citation type="submission" date="2016-08" db="EMBL/GenBank/DDBJ databases">
        <title>Complete genome sequence of Streptomyces agglomeratus strain 6-3-2, a novel anti-MRSA actinomycete isolated from Wuli of Tebit, China.</title>
        <authorList>
            <person name="Chen X."/>
        </authorList>
    </citation>
    <scope>NUCLEOTIDE SEQUENCE [LARGE SCALE GENOMIC DNA]</scope>
    <source>
        <strain evidence="1 2">6-3-2</strain>
    </source>
</reference>
<organism evidence="1 2">
    <name type="scientific">Streptomyces agglomeratus</name>
    <dbReference type="NCBI Taxonomy" id="285458"/>
    <lineage>
        <taxon>Bacteria</taxon>
        <taxon>Bacillati</taxon>
        <taxon>Actinomycetota</taxon>
        <taxon>Actinomycetes</taxon>
        <taxon>Kitasatosporales</taxon>
        <taxon>Streptomycetaceae</taxon>
        <taxon>Streptomyces</taxon>
    </lineage>
</organism>
<sequence length="95" mass="10627">MHATTRTRRRPNTSASRTVAAIMRSIAHRSPRLRPQPQDFVCSRTHCDVAWRGEEADCWNCGLPATYRRAYAGSALQRLLAAVDPDRTCKSGARS</sequence>
<dbReference type="EMBL" id="MEHJ01000002">
    <property type="protein sequence ID" value="OEJ21582.1"/>
    <property type="molecule type" value="Genomic_DNA"/>
</dbReference>
<comment type="caution">
    <text evidence="1">The sequence shown here is derived from an EMBL/GenBank/DDBJ whole genome shotgun (WGS) entry which is preliminary data.</text>
</comment>
<dbReference type="RefSeq" id="WP_069936212.1">
    <property type="nucleotide sequence ID" value="NZ_MEHJ01000002.1"/>
</dbReference>
<dbReference type="AlphaFoldDB" id="A0A1E5NZ32"/>
<gene>
    <name evidence="1" type="ORF">AS594_39305</name>
</gene>
<name>A0A1E5NZ32_9ACTN</name>
<protein>
    <submittedName>
        <fullName evidence="1">Uncharacterized protein</fullName>
    </submittedName>
</protein>
<dbReference type="Proteomes" id="UP000095759">
    <property type="component" value="Unassembled WGS sequence"/>
</dbReference>
<evidence type="ECO:0000313" key="2">
    <source>
        <dbReference type="Proteomes" id="UP000095759"/>
    </source>
</evidence>
<evidence type="ECO:0000313" key="1">
    <source>
        <dbReference type="EMBL" id="OEJ21582.1"/>
    </source>
</evidence>
<dbReference type="OrthoDB" id="4336404at2"/>